<accession>A0ABV7PQV0</accession>
<sequence>MHITRKIAVGLAFGALLSTTACAAAGADDGVVPVAVGYQSKTINTVTAGTLMKELGLLEKYLDTAAEETGETYDLTWHDFASGPPLTAEMIAGKVHIGSMGDFPLSVNGAKTAEFDDVKTSWVSVTGYNLTGSLNQIVVPNSSDATTLADLEGEVISTSLGSTAHGNLVSALDAAGLSPEDVELLGQDPPVGVTALESDQVDALAQFVPFPQRVVFSGGGRLLHDGNTGVPTFHGVVASDAYTEEHPEVLQAFLAAQREAMEFLHQHPLEAAMMVAEATGLPPEVVYLYNGPNGAVTFDMTVKEELVGAVETGLPFLQELGALEQLDLDDFVNEEPLRELYGAAYDETKASLTNPSAITGHDEVCGIDVADPATASEAWPAGEETTQVAATPTCLLRLVAQGGEYRALYVPDASSGTRIFGEHATWVSDPSAGENATLLPFGTVADADAYATEHAGSQVIDYQTALDSV</sequence>
<evidence type="ECO:0000259" key="2">
    <source>
        <dbReference type="Pfam" id="PF09084"/>
    </source>
</evidence>
<dbReference type="PANTHER" id="PTHR30024">
    <property type="entry name" value="ALIPHATIC SULFONATES-BINDING PROTEIN-RELATED"/>
    <property type="match status" value="1"/>
</dbReference>
<keyword evidence="4" id="KW-1185">Reference proteome</keyword>
<comment type="caution">
    <text evidence="3">The sequence shown here is derived from an EMBL/GenBank/DDBJ whole genome shotgun (WGS) entry which is preliminary data.</text>
</comment>
<dbReference type="SUPFAM" id="SSF160387">
    <property type="entry name" value="NosL/MerB-like"/>
    <property type="match status" value="1"/>
</dbReference>
<evidence type="ECO:0000313" key="3">
    <source>
        <dbReference type="EMBL" id="MFC3490929.1"/>
    </source>
</evidence>
<organism evidence="3 4">
    <name type="scientific">Glycomyces rhizosphaerae</name>
    <dbReference type="NCBI Taxonomy" id="2054422"/>
    <lineage>
        <taxon>Bacteria</taxon>
        <taxon>Bacillati</taxon>
        <taxon>Actinomycetota</taxon>
        <taxon>Actinomycetes</taxon>
        <taxon>Glycomycetales</taxon>
        <taxon>Glycomycetaceae</taxon>
        <taxon>Glycomyces</taxon>
    </lineage>
</organism>
<reference evidence="4" key="1">
    <citation type="journal article" date="2019" name="Int. J. Syst. Evol. Microbiol.">
        <title>The Global Catalogue of Microorganisms (GCM) 10K type strain sequencing project: providing services to taxonomists for standard genome sequencing and annotation.</title>
        <authorList>
            <consortium name="The Broad Institute Genomics Platform"/>
            <consortium name="The Broad Institute Genome Sequencing Center for Infectious Disease"/>
            <person name="Wu L."/>
            <person name="Ma J."/>
        </authorList>
    </citation>
    <scope>NUCLEOTIDE SEQUENCE [LARGE SCALE GENOMIC DNA]</scope>
    <source>
        <strain evidence="4">CGMCC 4.7396</strain>
    </source>
</reference>
<dbReference type="PANTHER" id="PTHR30024:SF45">
    <property type="entry name" value="ABC TRANSPORTER SUBSTRATE-BINDING PROTEIN"/>
    <property type="match status" value="1"/>
</dbReference>
<feature type="signal peptide" evidence="1">
    <location>
        <begin position="1"/>
        <end position="23"/>
    </location>
</feature>
<name>A0ABV7PQV0_9ACTN</name>
<dbReference type="PROSITE" id="PS51257">
    <property type="entry name" value="PROKAR_LIPOPROTEIN"/>
    <property type="match status" value="1"/>
</dbReference>
<dbReference type="SUPFAM" id="SSF53850">
    <property type="entry name" value="Periplasmic binding protein-like II"/>
    <property type="match status" value="1"/>
</dbReference>
<evidence type="ECO:0000256" key="1">
    <source>
        <dbReference type="SAM" id="SignalP"/>
    </source>
</evidence>
<gene>
    <name evidence="3" type="ORF">ACFO8M_00285</name>
</gene>
<evidence type="ECO:0000313" key="4">
    <source>
        <dbReference type="Proteomes" id="UP001595712"/>
    </source>
</evidence>
<proteinExistence type="predicted"/>
<keyword evidence="1" id="KW-0732">Signal</keyword>
<dbReference type="Proteomes" id="UP001595712">
    <property type="component" value="Unassembled WGS sequence"/>
</dbReference>
<dbReference type="Gene3D" id="3.40.190.10">
    <property type="entry name" value="Periplasmic binding protein-like II"/>
    <property type="match status" value="2"/>
</dbReference>
<feature type="chain" id="PRO_5045376862" evidence="1">
    <location>
        <begin position="24"/>
        <end position="469"/>
    </location>
</feature>
<feature type="domain" description="SsuA/THI5-like" evidence="2">
    <location>
        <begin position="133"/>
        <end position="271"/>
    </location>
</feature>
<dbReference type="Pfam" id="PF09084">
    <property type="entry name" value="NMT1"/>
    <property type="match status" value="1"/>
</dbReference>
<dbReference type="InterPro" id="IPR015168">
    <property type="entry name" value="SsuA/THI5"/>
</dbReference>
<dbReference type="RefSeq" id="WP_387968912.1">
    <property type="nucleotide sequence ID" value="NZ_JBHRWO010000002.1"/>
</dbReference>
<dbReference type="EMBL" id="JBHRWO010000002">
    <property type="protein sequence ID" value="MFC3490929.1"/>
    <property type="molecule type" value="Genomic_DNA"/>
</dbReference>
<protein>
    <submittedName>
        <fullName evidence="3">ABC transporter substrate-binding protein</fullName>
    </submittedName>
</protein>